<sequence>MDVLPLYVDPDRPQLDVDKSPLTMTQRGKLPPTEPNAQVEPDPHAVLGRYRYQVTENQRVSFGTYFNGFAASYWRMWTVVTSVTLNVRVTGADASVLVYRSMPNGRAQRVDSAIVEGASGDFSFDLSLSPFGDGGWYWFDIVAGPDGATLEEASWVAEVPADRAEPGTLSIGITTMNRPDFCAKLLAQIGGDADVHSVLDEVIVAEQGTQKVVDDPGFAAAQEALGDKLRIIEQGNMGGSGGYARAQFETLEAGRSTYMMCMDDDVVCEPESIVRAVTFGDLCRKPTIVGGHMFSLYAKSRLHSFGEIINPYRFWWHSPPTVETDWDFAERNLRSSRWLHRRIDVDFNGWFMCLIPTQVLREVGLSLPVFIKWDDSEFGVRARSHGYPTVTLPGAAVWHVPWTDKNDALDWQSYFHQRNRTIAALLHSPYEHGGRVVRESFNHQIKHLFSMQYSTAELRHLALEDVLAGPERLHGELLTKLPELRALRQQYDDARTQAQPDYFPSVERKKPPKRGQDPTLPKNRFGQLVSAATSAVRQARPVRELAQRHPEARLAAMDAKWWMIAQFDSVVVSMPDGTSSAWYKRDQDEFKSLLARTIEIHQRLHREWPQLAQRYRDSLADITSPEAWAKTFEANAAERQDG</sequence>
<gene>
    <name evidence="8" type="ORF">ETU37_07600</name>
</gene>
<accession>A0A4Q5J6A3</accession>
<evidence type="ECO:0000259" key="7">
    <source>
        <dbReference type="Pfam" id="PF19320"/>
    </source>
</evidence>
<dbReference type="GO" id="GO:0016757">
    <property type="term" value="F:glycosyltransferase activity"/>
    <property type="evidence" value="ECO:0007669"/>
    <property type="project" value="UniProtKB-KW"/>
</dbReference>
<protein>
    <submittedName>
        <fullName evidence="8">Glycosyltransferase family 2 protein</fullName>
    </submittedName>
</protein>
<dbReference type="InterPro" id="IPR045699">
    <property type="entry name" value="GlfT2_C"/>
</dbReference>
<evidence type="ECO:0000256" key="1">
    <source>
        <dbReference type="ARBA" id="ARBA00004776"/>
    </source>
</evidence>
<dbReference type="Pfam" id="PF19320">
    <property type="entry name" value="GlfT2_domain3"/>
    <property type="match status" value="1"/>
</dbReference>
<evidence type="ECO:0000256" key="4">
    <source>
        <dbReference type="ARBA" id="ARBA00022679"/>
    </source>
</evidence>
<dbReference type="PANTHER" id="PTHR43179:SF12">
    <property type="entry name" value="GALACTOFURANOSYLTRANSFERASE GLFT2"/>
    <property type="match status" value="1"/>
</dbReference>
<feature type="compositionally biased region" description="Basic and acidic residues" evidence="5">
    <location>
        <begin position="9"/>
        <end position="19"/>
    </location>
</feature>
<keyword evidence="4 8" id="KW-0808">Transferase</keyword>
<feature type="region of interest" description="Disordered" evidence="5">
    <location>
        <begin position="1"/>
        <end position="41"/>
    </location>
</feature>
<feature type="region of interest" description="Disordered" evidence="5">
    <location>
        <begin position="498"/>
        <end position="523"/>
    </location>
</feature>
<dbReference type="SUPFAM" id="SSF53448">
    <property type="entry name" value="Nucleotide-diphospho-sugar transferases"/>
    <property type="match status" value="1"/>
</dbReference>
<dbReference type="Proteomes" id="UP000291189">
    <property type="component" value="Unassembled WGS sequence"/>
</dbReference>
<feature type="domain" description="Galactofuranosyltransferase GlfT2 N-terminal" evidence="6">
    <location>
        <begin position="45"/>
        <end position="157"/>
    </location>
</feature>
<organism evidence="8 9">
    <name type="scientific">Nocardioides iriomotensis</name>
    <dbReference type="NCBI Taxonomy" id="715784"/>
    <lineage>
        <taxon>Bacteria</taxon>
        <taxon>Bacillati</taxon>
        <taxon>Actinomycetota</taxon>
        <taxon>Actinomycetes</taxon>
        <taxon>Propionibacteriales</taxon>
        <taxon>Nocardioidaceae</taxon>
        <taxon>Nocardioides</taxon>
    </lineage>
</organism>
<dbReference type="EMBL" id="SDPU01000020">
    <property type="protein sequence ID" value="RYU13125.1"/>
    <property type="molecule type" value="Genomic_DNA"/>
</dbReference>
<comment type="caution">
    <text evidence="8">The sequence shown here is derived from an EMBL/GenBank/DDBJ whole genome shotgun (WGS) entry which is preliminary data.</text>
</comment>
<dbReference type="InterPro" id="IPR040492">
    <property type="entry name" value="GlfT2_N"/>
</dbReference>
<keyword evidence="9" id="KW-1185">Reference proteome</keyword>
<dbReference type="Pfam" id="PF13641">
    <property type="entry name" value="Glyco_tranf_2_3"/>
    <property type="match status" value="1"/>
</dbReference>
<evidence type="ECO:0000313" key="9">
    <source>
        <dbReference type="Proteomes" id="UP000291189"/>
    </source>
</evidence>
<feature type="domain" description="Galactofuranosyltransferase-2 C-terminal" evidence="7">
    <location>
        <begin position="437"/>
        <end position="633"/>
    </location>
</feature>
<dbReference type="InterPro" id="IPR029044">
    <property type="entry name" value="Nucleotide-diphossugar_trans"/>
</dbReference>
<evidence type="ECO:0000256" key="3">
    <source>
        <dbReference type="ARBA" id="ARBA00022676"/>
    </source>
</evidence>
<comment type="similarity">
    <text evidence="2">Belongs to the glycosyltransferase 2 family.</text>
</comment>
<dbReference type="OrthoDB" id="3225550at2"/>
<proteinExistence type="inferred from homology"/>
<dbReference type="Gene3D" id="3.90.550.60">
    <property type="match status" value="1"/>
</dbReference>
<evidence type="ECO:0000259" key="6">
    <source>
        <dbReference type="Pfam" id="PF17994"/>
    </source>
</evidence>
<comment type="pathway">
    <text evidence="1">Cell wall biogenesis; cell wall polysaccharide biosynthesis.</text>
</comment>
<keyword evidence="3" id="KW-0328">Glycosyltransferase</keyword>
<evidence type="ECO:0000313" key="8">
    <source>
        <dbReference type="EMBL" id="RYU13125.1"/>
    </source>
</evidence>
<name>A0A4Q5J6A3_9ACTN</name>
<reference evidence="8 9" key="1">
    <citation type="submission" date="2019-01" db="EMBL/GenBank/DDBJ databases">
        <title>Nocardioides guangzhouensis sp. nov., an actinobacterium isolated from soil.</title>
        <authorList>
            <person name="Fu Y."/>
            <person name="Cai Y."/>
            <person name="Lin Z."/>
            <person name="Chen P."/>
        </authorList>
    </citation>
    <scope>NUCLEOTIDE SEQUENCE [LARGE SCALE GENOMIC DNA]</scope>
    <source>
        <strain evidence="8 9">NBRC 105384</strain>
    </source>
</reference>
<evidence type="ECO:0000256" key="5">
    <source>
        <dbReference type="SAM" id="MobiDB-lite"/>
    </source>
</evidence>
<dbReference type="PANTHER" id="PTHR43179">
    <property type="entry name" value="RHAMNOSYLTRANSFERASE WBBL"/>
    <property type="match status" value="1"/>
</dbReference>
<evidence type="ECO:0000256" key="2">
    <source>
        <dbReference type="ARBA" id="ARBA00006739"/>
    </source>
</evidence>
<dbReference type="Pfam" id="PF17994">
    <property type="entry name" value="Glft2_N"/>
    <property type="match status" value="1"/>
</dbReference>
<dbReference type="AlphaFoldDB" id="A0A4Q5J6A3"/>